<dbReference type="AlphaFoldDB" id="A0A6J6FDI5"/>
<gene>
    <name evidence="2" type="ORF">UFOPK1788_00250</name>
</gene>
<name>A0A6J6FDI5_9ZZZZ</name>
<dbReference type="EMBL" id="CAEZUE010000018">
    <property type="protein sequence ID" value="CAB4586357.1"/>
    <property type="molecule type" value="Genomic_DNA"/>
</dbReference>
<sequence length="63" mass="7196">MKKFLMNGTFISVLFSVFGLIKTTMTGKRDWKLILLWASWVLSLIAVIATINDPDANDELDEY</sequence>
<feature type="transmembrane region" description="Helical" evidence="1">
    <location>
        <begin position="6"/>
        <end position="21"/>
    </location>
</feature>
<reference evidence="2" key="1">
    <citation type="submission" date="2020-05" db="EMBL/GenBank/DDBJ databases">
        <authorList>
            <person name="Chiriac C."/>
            <person name="Salcher M."/>
            <person name="Ghai R."/>
            <person name="Kavagutti S V."/>
        </authorList>
    </citation>
    <scope>NUCLEOTIDE SEQUENCE</scope>
</reference>
<protein>
    <submittedName>
        <fullName evidence="2">Unannotated protein</fullName>
    </submittedName>
</protein>
<accession>A0A6J6FDI5</accession>
<keyword evidence="1" id="KW-0812">Transmembrane</keyword>
<evidence type="ECO:0000256" key="1">
    <source>
        <dbReference type="SAM" id="Phobius"/>
    </source>
</evidence>
<feature type="transmembrane region" description="Helical" evidence="1">
    <location>
        <begin position="33"/>
        <end position="51"/>
    </location>
</feature>
<keyword evidence="1" id="KW-1133">Transmembrane helix</keyword>
<keyword evidence="1" id="KW-0472">Membrane</keyword>
<organism evidence="2">
    <name type="scientific">freshwater metagenome</name>
    <dbReference type="NCBI Taxonomy" id="449393"/>
    <lineage>
        <taxon>unclassified sequences</taxon>
        <taxon>metagenomes</taxon>
        <taxon>ecological metagenomes</taxon>
    </lineage>
</organism>
<evidence type="ECO:0000313" key="2">
    <source>
        <dbReference type="EMBL" id="CAB4586357.1"/>
    </source>
</evidence>
<proteinExistence type="predicted"/>